<organism evidence="1">
    <name type="scientific">Mycobacterium xenopi 4042</name>
    <dbReference type="NCBI Taxonomy" id="1299334"/>
    <lineage>
        <taxon>Bacteria</taxon>
        <taxon>Bacillati</taxon>
        <taxon>Actinomycetota</taxon>
        <taxon>Actinomycetes</taxon>
        <taxon>Mycobacteriales</taxon>
        <taxon>Mycobacteriaceae</taxon>
        <taxon>Mycobacterium</taxon>
    </lineage>
</organism>
<evidence type="ECO:0000313" key="1">
    <source>
        <dbReference type="EMBL" id="EUA78649.1"/>
    </source>
</evidence>
<dbReference type="AlphaFoldDB" id="X8EDI9"/>
<proteinExistence type="predicted"/>
<gene>
    <name evidence="1" type="ORF">I553_2940</name>
</gene>
<comment type="caution">
    <text evidence="1">The sequence shown here is derived from an EMBL/GenBank/DDBJ whole genome shotgun (WGS) entry which is preliminary data.</text>
</comment>
<name>X8EDI9_MYCXE</name>
<protein>
    <submittedName>
        <fullName evidence="1">Uncharacterized protein</fullName>
    </submittedName>
</protein>
<reference evidence="1" key="1">
    <citation type="submission" date="2014-01" db="EMBL/GenBank/DDBJ databases">
        <authorList>
            <person name="Brown-Elliot B."/>
            <person name="Wallace R."/>
            <person name="Lenaerts A."/>
            <person name="Ordway D."/>
            <person name="DeGroote M.A."/>
            <person name="Parker T."/>
            <person name="Sizemore C."/>
            <person name="Tallon L.J."/>
            <person name="Sadzewicz L.K."/>
            <person name="Sengamalay N."/>
            <person name="Fraser C.M."/>
            <person name="Hine E."/>
            <person name="Shefchek K.A."/>
            <person name="Das S.P."/>
            <person name="Tettelin H."/>
        </authorList>
    </citation>
    <scope>NUCLEOTIDE SEQUENCE [LARGE SCALE GENOMIC DNA]</scope>
    <source>
        <strain evidence="1">4042</strain>
    </source>
</reference>
<accession>X8EDI9</accession>
<dbReference type="EMBL" id="JAOB01000004">
    <property type="protein sequence ID" value="EUA78649.1"/>
    <property type="molecule type" value="Genomic_DNA"/>
</dbReference>
<sequence length="38" mass="4252">MPGNDPRHCRLHSPVRLATATALQAQAAHQRPRRPRPS</sequence>